<dbReference type="Pfam" id="PF13012">
    <property type="entry name" value="MitMem_reg"/>
    <property type="match status" value="1"/>
</dbReference>
<comment type="caution">
    <text evidence="2">The sequence shown here is derived from an EMBL/GenBank/DDBJ whole genome shotgun (WGS) entry which is preliminary data.</text>
</comment>
<dbReference type="PANTHER" id="PTHR10540">
    <property type="entry name" value="EUKARYOTIC TRANSLATION INITIATION FACTOR 3 SUBUNIT F-RELATED"/>
    <property type="match status" value="1"/>
</dbReference>
<evidence type="ECO:0000313" key="2">
    <source>
        <dbReference type="EMBL" id="GMI35736.1"/>
    </source>
</evidence>
<dbReference type="InterPro" id="IPR000555">
    <property type="entry name" value="JAMM/MPN+_dom"/>
</dbReference>
<dbReference type="InterPro" id="IPR037518">
    <property type="entry name" value="MPN"/>
</dbReference>
<dbReference type="PANTHER" id="PTHR10540:SF6">
    <property type="entry name" value="EUKARYOTIC TRANSLATION INITIATION FACTOR 3 SUBUNIT F"/>
    <property type="match status" value="1"/>
</dbReference>
<organism evidence="2 3">
    <name type="scientific">Tetraparma gracilis</name>
    <dbReference type="NCBI Taxonomy" id="2962635"/>
    <lineage>
        <taxon>Eukaryota</taxon>
        <taxon>Sar</taxon>
        <taxon>Stramenopiles</taxon>
        <taxon>Ochrophyta</taxon>
        <taxon>Bolidophyceae</taxon>
        <taxon>Parmales</taxon>
        <taxon>Triparmaceae</taxon>
        <taxon>Tetraparma</taxon>
    </lineage>
</organism>
<proteinExistence type="predicted"/>
<gene>
    <name evidence="2" type="ORF">TeGR_g9560</name>
</gene>
<name>A0ABQ6MYU9_9STRA</name>
<protein>
    <recommendedName>
        <fullName evidence="1">MPN domain-containing protein</fullName>
    </recommendedName>
</protein>
<accession>A0ABQ6MYU9</accession>
<dbReference type="PROSITE" id="PS50249">
    <property type="entry name" value="MPN"/>
    <property type="match status" value="1"/>
</dbReference>
<dbReference type="InterPro" id="IPR024969">
    <property type="entry name" value="EIF3F/CSN6-like_C"/>
</dbReference>
<dbReference type="Proteomes" id="UP001165060">
    <property type="component" value="Unassembled WGS sequence"/>
</dbReference>
<evidence type="ECO:0000313" key="3">
    <source>
        <dbReference type="Proteomes" id="UP001165060"/>
    </source>
</evidence>
<dbReference type="Gene3D" id="3.40.140.10">
    <property type="entry name" value="Cytidine Deaminase, domain 2"/>
    <property type="match status" value="1"/>
</dbReference>
<keyword evidence="3" id="KW-1185">Reference proteome</keyword>
<dbReference type="EMBL" id="BRYB01000702">
    <property type="protein sequence ID" value="GMI35736.1"/>
    <property type="molecule type" value="Genomic_DNA"/>
</dbReference>
<evidence type="ECO:0000259" key="1">
    <source>
        <dbReference type="PROSITE" id="PS50249"/>
    </source>
</evidence>
<feature type="domain" description="MPN" evidence="1">
    <location>
        <begin position="19"/>
        <end position="161"/>
    </location>
</feature>
<dbReference type="SMART" id="SM00232">
    <property type="entry name" value="JAB_MPN"/>
    <property type="match status" value="1"/>
</dbReference>
<dbReference type="Pfam" id="PF01398">
    <property type="entry name" value="JAB"/>
    <property type="match status" value="1"/>
</dbReference>
<sequence length="297" mass="30332">MSMLSLSSPSTPSSSPSSVLLHPLALSSILEAFVSRPPSSARVLGCLLGRVATAPGGGRVVEVVSAYAVPSAEQGASVAIGKDYQRQMAALAGRTSGAAPVGWFATSPGGLDGACPVPESASLVHDFFAGECADEPVHLIVDTSLQGDATSARAYTATPLAVQGVALANMFTEVRVEARADEGERIFVDQCVQGNAGAGQSERRREDELLASLDGLLELLGGASGYVDKVVAGSEPADPSRGRAIADALAAVPTLQPGALKDMLSGSLQDLLMVMYLGKLTKTQLAIAEKLTATVAI</sequence>
<reference evidence="2 3" key="1">
    <citation type="journal article" date="2023" name="Commun. Biol.">
        <title>Genome analysis of Parmales, the sister group of diatoms, reveals the evolutionary specialization of diatoms from phago-mixotrophs to photoautotrophs.</title>
        <authorList>
            <person name="Ban H."/>
            <person name="Sato S."/>
            <person name="Yoshikawa S."/>
            <person name="Yamada K."/>
            <person name="Nakamura Y."/>
            <person name="Ichinomiya M."/>
            <person name="Sato N."/>
            <person name="Blanc-Mathieu R."/>
            <person name="Endo H."/>
            <person name="Kuwata A."/>
            <person name="Ogata H."/>
        </authorList>
    </citation>
    <scope>NUCLEOTIDE SEQUENCE [LARGE SCALE GENOMIC DNA]</scope>
</reference>